<keyword evidence="1" id="KW-1133">Transmembrane helix</keyword>
<sequence length="66" mass="6971">MDFEDGLDRLKIVGGPDSYASFLAGGGSIVASGADVVVFMDAQRQDYVRLVGVDLAEIGRGDFLFA</sequence>
<gene>
    <name evidence="2" type="ORF">D3874_02625</name>
</gene>
<evidence type="ECO:0000313" key="3">
    <source>
        <dbReference type="Proteomes" id="UP000284605"/>
    </source>
</evidence>
<comment type="caution">
    <text evidence="2">The sequence shown here is derived from an EMBL/GenBank/DDBJ whole genome shotgun (WGS) entry which is preliminary data.</text>
</comment>
<protein>
    <submittedName>
        <fullName evidence="2">Uncharacterized protein</fullName>
    </submittedName>
</protein>
<keyword evidence="1" id="KW-0812">Transmembrane</keyword>
<keyword evidence="3" id="KW-1185">Reference proteome</keyword>
<organism evidence="2 3">
    <name type="scientific">Oleomonas cavernae</name>
    <dbReference type="NCBI Taxonomy" id="2320859"/>
    <lineage>
        <taxon>Bacteria</taxon>
        <taxon>Pseudomonadati</taxon>
        <taxon>Pseudomonadota</taxon>
        <taxon>Alphaproteobacteria</taxon>
        <taxon>Acetobacterales</taxon>
        <taxon>Acetobacteraceae</taxon>
        <taxon>Oleomonas</taxon>
    </lineage>
</organism>
<evidence type="ECO:0000256" key="1">
    <source>
        <dbReference type="SAM" id="Phobius"/>
    </source>
</evidence>
<dbReference type="EMBL" id="QYUK01000008">
    <property type="protein sequence ID" value="RJF94731.1"/>
    <property type="molecule type" value="Genomic_DNA"/>
</dbReference>
<reference evidence="2 3" key="1">
    <citation type="submission" date="2018-09" db="EMBL/GenBank/DDBJ databases">
        <authorList>
            <person name="Zhu H."/>
        </authorList>
    </citation>
    <scope>NUCLEOTIDE SEQUENCE [LARGE SCALE GENOMIC DNA]</scope>
    <source>
        <strain evidence="2 3">K1W22B-8</strain>
    </source>
</reference>
<dbReference type="AlphaFoldDB" id="A0A418WU03"/>
<proteinExistence type="predicted"/>
<accession>A0A418WU03</accession>
<evidence type="ECO:0000313" key="2">
    <source>
        <dbReference type="EMBL" id="RJF94731.1"/>
    </source>
</evidence>
<feature type="transmembrane region" description="Helical" evidence="1">
    <location>
        <begin position="20"/>
        <end position="40"/>
    </location>
</feature>
<keyword evidence="1" id="KW-0472">Membrane</keyword>
<name>A0A418WU03_9PROT</name>
<dbReference type="Proteomes" id="UP000284605">
    <property type="component" value="Unassembled WGS sequence"/>
</dbReference>